<dbReference type="PROSITE" id="PS50181">
    <property type="entry name" value="FBOX"/>
    <property type="match status" value="1"/>
</dbReference>
<gene>
    <name evidence="2" type="ORF">CHILSU_LOCUS7442</name>
</gene>
<reference evidence="2" key="1">
    <citation type="submission" date="2021-12" db="EMBL/GenBank/DDBJ databases">
        <authorList>
            <person name="King R."/>
        </authorList>
    </citation>
    <scope>NUCLEOTIDE SEQUENCE</scope>
</reference>
<protein>
    <recommendedName>
        <fullName evidence="1">F-box domain-containing protein</fullName>
    </recommendedName>
</protein>
<accession>A0ABN8B4G6</accession>
<evidence type="ECO:0000313" key="2">
    <source>
        <dbReference type="EMBL" id="CAH0404129.1"/>
    </source>
</evidence>
<name>A0ABN8B4G6_CHISP</name>
<evidence type="ECO:0000313" key="3">
    <source>
        <dbReference type="Proteomes" id="UP001153292"/>
    </source>
</evidence>
<dbReference type="EMBL" id="OU963920">
    <property type="protein sequence ID" value="CAH0404129.1"/>
    <property type="molecule type" value="Genomic_DNA"/>
</dbReference>
<dbReference type="Gene3D" id="1.20.1280.50">
    <property type="match status" value="1"/>
</dbReference>
<dbReference type="SMART" id="SM00256">
    <property type="entry name" value="FBOX"/>
    <property type="match status" value="1"/>
</dbReference>
<dbReference type="InterPro" id="IPR001810">
    <property type="entry name" value="F-box_dom"/>
</dbReference>
<evidence type="ECO:0000259" key="1">
    <source>
        <dbReference type="PROSITE" id="PS50181"/>
    </source>
</evidence>
<dbReference type="SUPFAM" id="SSF81383">
    <property type="entry name" value="F-box domain"/>
    <property type="match status" value="1"/>
</dbReference>
<dbReference type="InterPro" id="IPR036047">
    <property type="entry name" value="F-box-like_dom_sf"/>
</dbReference>
<sequence>MAEDDEFCNICSLPPEIILYIFKYLSAKDLTKCRQVCSWFKHIVDGLTKSDAFWRKHCQTDFNKVYRIAREKARAGVLWFHIYRSLTLWPKLESSREIRDEFAAASKVSDEIRGFEILRDGIIGVHKRGTICYYDIETLEVCKRGVITGNYLRYTENHDTIVILSYHLQLYIIRKLIYNPHYETNVTFDNVKTFILVDRHVYYVNLKDEIFVCNLENGDLTTRYMNKSEDGVICLGFTKNLNVLTFQRVIHSVVGDNLVYSCTLGANSNLLHQLQEYNLLGELDWRIYFQWMYVLNHSVPEGPLRDIITIRAYGDVFFVGSNWGVLRIYYAPYSEGEFDIFNAEPIKQYNFMERCDCPVLSMCPILQVDVLEGEEGHTVIVAMPKKIAVLNFVHNFKRSASVAMLPYADIQKVKILKIQE</sequence>
<keyword evidence="3" id="KW-1185">Reference proteome</keyword>
<proteinExistence type="predicted"/>
<dbReference type="Pfam" id="PF12937">
    <property type="entry name" value="F-box-like"/>
    <property type="match status" value="1"/>
</dbReference>
<dbReference type="Proteomes" id="UP001153292">
    <property type="component" value="Chromosome 27"/>
</dbReference>
<feature type="domain" description="F-box" evidence="1">
    <location>
        <begin position="7"/>
        <end position="57"/>
    </location>
</feature>
<organism evidence="2 3">
    <name type="scientific">Chilo suppressalis</name>
    <name type="common">Asiatic rice borer moth</name>
    <dbReference type="NCBI Taxonomy" id="168631"/>
    <lineage>
        <taxon>Eukaryota</taxon>
        <taxon>Metazoa</taxon>
        <taxon>Ecdysozoa</taxon>
        <taxon>Arthropoda</taxon>
        <taxon>Hexapoda</taxon>
        <taxon>Insecta</taxon>
        <taxon>Pterygota</taxon>
        <taxon>Neoptera</taxon>
        <taxon>Endopterygota</taxon>
        <taxon>Lepidoptera</taxon>
        <taxon>Glossata</taxon>
        <taxon>Ditrysia</taxon>
        <taxon>Pyraloidea</taxon>
        <taxon>Crambidae</taxon>
        <taxon>Crambinae</taxon>
        <taxon>Chilo</taxon>
    </lineage>
</organism>